<reference evidence="1" key="1">
    <citation type="submission" date="2023-04" db="EMBL/GenBank/DDBJ databases">
        <authorList>
            <consortium name="ELIXIR-Norway"/>
        </authorList>
    </citation>
    <scope>NUCLEOTIDE SEQUENCE [LARGE SCALE GENOMIC DNA]</scope>
</reference>
<protein>
    <submittedName>
        <fullName evidence="1">Uncharacterized protein</fullName>
    </submittedName>
</protein>
<organism evidence="1 2">
    <name type="scientific">Rangifer tarandus platyrhynchus</name>
    <name type="common">Svalbard reindeer</name>
    <dbReference type="NCBI Taxonomy" id="3082113"/>
    <lineage>
        <taxon>Eukaryota</taxon>
        <taxon>Metazoa</taxon>
        <taxon>Chordata</taxon>
        <taxon>Craniata</taxon>
        <taxon>Vertebrata</taxon>
        <taxon>Euteleostomi</taxon>
        <taxon>Mammalia</taxon>
        <taxon>Eutheria</taxon>
        <taxon>Laurasiatheria</taxon>
        <taxon>Artiodactyla</taxon>
        <taxon>Ruminantia</taxon>
        <taxon>Pecora</taxon>
        <taxon>Cervidae</taxon>
        <taxon>Odocoileinae</taxon>
        <taxon>Rangifer</taxon>
    </lineage>
</organism>
<evidence type="ECO:0000313" key="1">
    <source>
        <dbReference type="EMBL" id="CAI9155085.1"/>
    </source>
</evidence>
<dbReference type="EMBL" id="OX459948">
    <property type="protein sequence ID" value="CAI9155085.1"/>
    <property type="molecule type" value="Genomic_DNA"/>
</dbReference>
<dbReference type="Proteomes" id="UP001176941">
    <property type="component" value="Chromosome 12"/>
</dbReference>
<proteinExistence type="predicted"/>
<name>A0ABN8Y0F4_RANTA</name>
<sequence length="120" mass="13338">MGKRCLLKLAAMISKIIQKLADGLAPSKHSIKRFFFIMIVNFCGSRSRHGSASFPVTSKHEAETSSLGLHRTDAFFKQGHSGRPIPHILGRKAPSPSSRLPMILEATFTFLNWEANSERT</sequence>
<accession>A0ABN8Y0F4</accession>
<keyword evidence="2" id="KW-1185">Reference proteome</keyword>
<evidence type="ECO:0000313" key="2">
    <source>
        <dbReference type="Proteomes" id="UP001176941"/>
    </source>
</evidence>
<gene>
    <name evidence="1" type="ORF">MRATA1EN1_LOCUS4047</name>
</gene>